<gene>
    <name evidence="2" type="ORF">E5982_02235</name>
    <name evidence="1" type="ORF">FHR31_000103</name>
</gene>
<dbReference type="AlphaFoldDB" id="A0A3N0A9E8"/>
<keyword evidence="3" id="KW-1185">Reference proteome</keyword>
<dbReference type="EMBL" id="SSTM01000001">
    <property type="protein sequence ID" value="TJW12437.1"/>
    <property type="molecule type" value="Genomic_DNA"/>
</dbReference>
<dbReference type="OrthoDB" id="9942835at2"/>
<name>A0A3N0A9E8_9ACTN</name>
<proteinExistence type="predicted"/>
<dbReference type="RefSeq" id="WP_123186176.1">
    <property type="nucleotide sequence ID" value="NZ_CAOKAH010000005.1"/>
</dbReference>
<protein>
    <submittedName>
        <fullName evidence="1">Uncharacterized protein</fullName>
    </submittedName>
</protein>
<reference evidence="2 3" key="1">
    <citation type="submission" date="2019-04" db="EMBL/GenBank/DDBJ databases">
        <title>Microbes associate with the intestines of laboratory mice.</title>
        <authorList>
            <person name="Navarre W."/>
            <person name="Wong E."/>
            <person name="Huang K.C."/>
            <person name="Tropini C."/>
            <person name="Ng K."/>
            <person name="Yu B."/>
        </authorList>
    </citation>
    <scope>NUCLEOTIDE SEQUENCE [LARGE SCALE GENOMIC DNA]</scope>
    <source>
        <strain evidence="2 3">NM48_B13</strain>
    </source>
</reference>
<comment type="caution">
    <text evidence="1">The sequence shown here is derived from an EMBL/GenBank/DDBJ whole genome shotgun (WGS) entry which is preliminary data.</text>
</comment>
<reference evidence="1 4" key="2">
    <citation type="submission" date="2020-08" db="EMBL/GenBank/DDBJ databases">
        <title>Sequencing the genomes of 1000 actinobacteria strains.</title>
        <authorList>
            <person name="Klenk H.-P."/>
        </authorList>
    </citation>
    <scope>NUCLEOTIDE SEQUENCE [LARGE SCALE GENOMIC DNA]</scope>
    <source>
        <strain evidence="1 4">DSM 22242</strain>
    </source>
</reference>
<dbReference type="Proteomes" id="UP000530850">
    <property type="component" value="Unassembled WGS sequence"/>
</dbReference>
<dbReference type="Proteomes" id="UP000309454">
    <property type="component" value="Unassembled WGS sequence"/>
</dbReference>
<evidence type="ECO:0000313" key="3">
    <source>
        <dbReference type="Proteomes" id="UP000309454"/>
    </source>
</evidence>
<dbReference type="EMBL" id="JACHYA010000001">
    <property type="protein sequence ID" value="MBB3170323.1"/>
    <property type="molecule type" value="Genomic_DNA"/>
</dbReference>
<evidence type="ECO:0000313" key="1">
    <source>
        <dbReference type="EMBL" id="MBB3170323.1"/>
    </source>
</evidence>
<accession>A0A3N0A9E8</accession>
<sequence>MNSTAAGHEPSPITLEQIALLQRRKEKLQAATQELESLLAGRSTTLAQLGAQTAAGQEALAQKLTRAYAQNEGIDRLLEQGRFSRFQQQPLAEAQLPAAPECALAAPFFYCAVRLAAGTPWYGGTAEEVAQLAASAQARAAKPRALLLDELCDATDYLAEGVPRPDDFFAMADDLYRLLTGAPIADAIPAHLREMVAGPYQQALDEAAWAGFPLMSPQQLDEAVAAGQLDAEIVQRNRAAMEAQWNQLVEEAQTRPQWETDAMEAAQQEEQRRHRRIAERLEAWQAGFADGEEFCRQYLQLREELFEGEGCPEDFADLASRAVETLLAQEGFSQLARKSTIDEAIYLLDKVKARLMAGGCHE</sequence>
<evidence type="ECO:0000313" key="4">
    <source>
        <dbReference type="Proteomes" id="UP000530850"/>
    </source>
</evidence>
<dbReference type="GeneID" id="93357494"/>
<organism evidence="1 4">
    <name type="scientific">Parvibacter caecicola</name>
    <dbReference type="NCBI Taxonomy" id="747645"/>
    <lineage>
        <taxon>Bacteria</taxon>
        <taxon>Bacillati</taxon>
        <taxon>Actinomycetota</taxon>
        <taxon>Coriobacteriia</taxon>
        <taxon>Coriobacteriales</taxon>
        <taxon>Coriobacteriaceae</taxon>
        <taxon>Parvibacter</taxon>
    </lineage>
</organism>
<evidence type="ECO:0000313" key="2">
    <source>
        <dbReference type="EMBL" id="TJW12437.1"/>
    </source>
</evidence>